<comment type="function">
    <text evidence="1">Telomerase is a ribonucleoprotein enzyme essential for the replication of chromosome termini in most eukaryotes. It elongates telomeres. It is a reverse transcriptase that adds simple sequence repeats to chromosome ends by copying a template sequence within the RNA component of the enzyme.</text>
</comment>
<keyword evidence="1" id="KW-0695">RNA-directed DNA polymerase</keyword>
<evidence type="ECO:0000313" key="4">
    <source>
        <dbReference type="Proteomes" id="UP001172102"/>
    </source>
</evidence>
<comment type="catalytic activity">
    <reaction evidence="1">
        <text>DNA(n) + a 2'-deoxyribonucleoside 5'-triphosphate = DNA(n+1) + diphosphate</text>
        <dbReference type="Rhea" id="RHEA:22508"/>
        <dbReference type="Rhea" id="RHEA-COMP:17339"/>
        <dbReference type="Rhea" id="RHEA-COMP:17340"/>
        <dbReference type="ChEBI" id="CHEBI:33019"/>
        <dbReference type="ChEBI" id="CHEBI:61560"/>
        <dbReference type="ChEBI" id="CHEBI:173112"/>
        <dbReference type="EC" id="2.7.7.49"/>
    </reaction>
</comment>
<protein>
    <recommendedName>
        <fullName evidence="1">Telomerase reverse transcriptase</fullName>
        <ecNumber evidence="1">2.7.7.49</ecNumber>
    </recommendedName>
    <alternativeName>
        <fullName evidence="1">Telomerase catalytic subunit</fullName>
    </alternativeName>
</protein>
<keyword evidence="1" id="KW-0779">Telomere</keyword>
<dbReference type="Proteomes" id="UP001172102">
    <property type="component" value="Unassembled WGS sequence"/>
</dbReference>
<dbReference type="GO" id="GO:0000781">
    <property type="term" value="C:chromosome, telomeric region"/>
    <property type="evidence" value="ECO:0007669"/>
    <property type="project" value="UniProtKB-SubCell"/>
</dbReference>
<evidence type="ECO:0000256" key="1">
    <source>
        <dbReference type="RuleBase" id="RU365061"/>
    </source>
</evidence>
<reference evidence="3" key="1">
    <citation type="submission" date="2023-06" db="EMBL/GenBank/DDBJ databases">
        <title>Genome-scale phylogeny and comparative genomics of the fungal order Sordariales.</title>
        <authorList>
            <consortium name="Lawrence Berkeley National Laboratory"/>
            <person name="Hensen N."/>
            <person name="Bonometti L."/>
            <person name="Westerberg I."/>
            <person name="Brannstrom I.O."/>
            <person name="Guillou S."/>
            <person name="Cros-Aarteil S."/>
            <person name="Calhoun S."/>
            <person name="Haridas S."/>
            <person name="Kuo A."/>
            <person name="Mondo S."/>
            <person name="Pangilinan J."/>
            <person name="Riley R."/>
            <person name="Labutti K."/>
            <person name="Andreopoulos B."/>
            <person name="Lipzen A."/>
            <person name="Chen C."/>
            <person name="Yanf M."/>
            <person name="Daum C."/>
            <person name="Ng V."/>
            <person name="Clum A."/>
            <person name="Steindorff A."/>
            <person name="Ohm R."/>
            <person name="Martin F."/>
            <person name="Silar P."/>
            <person name="Natvig D."/>
            <person name="Lalanne C."/>
            <person name="Gautier V."/>
            <person name="Ament-Velasquez S.L."/>
            <person name="Kruys A."/>
            <person name="Hutchinson M.I."/>
            <person name="Powell A.J."/>
            <person name="Barry K."/>
            <person name="Miller A.N."/>
            <person name="Grigoriev I.V."/>
            <person name="Debuchy R."/>
            <person name="Gladieux P."/>
            <person name="Thoren M.H."/>
            <person name="Johannesson H."/>
        </authorList>
    </citation>
    <scope>NUCLEOTIDE SEQUENCE</scope>
    <source>
        <strain evidence="3">SMH4607-1</strain>
    </source>
</reference>
<accession>A0AA40EDW0</accession>
<gene>
    <name evidence="3" type="ORF">B0H67DRAFT_84786</name>
</gene>
<feature type="region of interest" description="Disordered" evidence="2">
    <location>
        <begin position="452"/>
        <end position="480"/>
    </location>
</feature>
<dbReference type="GO" id="GO:0000333">
    <property type="term" value="C:telomerase catalytic core complex"/>
    <property type="evidence" value="ECO:0007669"/>
    <property type="project" value="TreeGrafter"/>
</dbReference>
<name>A0AA40EDW0_9PEZI</name>
<comment type="subcellular location">
    <subcellularLocation>
        <location evidence="1">Nucleus</location>
    </subcellularLocation>
    <subcellularLocation>
        <location evidence="1">Chromosome</location>
        <location evidence="1">Telomere</location>
    </subcellularLocation>
</comment>
<sequence length="613" mass="68465">MAKRTAQPPQAGDRPAKRANRGQLQSTDSGVEHELLAQYYSEVRTLREYALAKLPASSRIRRRKIASVGLPSAEKTSEKTSEKTAADEALALGQFLDTTLVACRGKTAPDTEARRTPDLRWQQWIGFSQRADESYVTLSDGLRGSIYSQSEIVDFVVWLLFSREKGAAWPKNLLCDGFRKHVGPNVPSGPAAECAIPGVFSVYPNRRFQALKEAPWPQLLLLLGKEGERIMIDLLIDCAIFEAVKAGKGNLCQLSGKHISDLESLTAEAEKQAKPKPAPASERSVELRPSEITFVRNRMLYARAALNARGLVHFGLRHIHVLNRFPHRAPEPEGDAQPSSKPEPKSSKVDDGVIHIMMYIFPRQFGLHNVSLSLVDRQQTAQRFQDYTLREEEIAKKFPKKDSDGRPLAKHIPKRLRGTLPHLVERLQVLHGRCAYSEMIQHYCPVAEQIENERKAQPSQSKPARDTKKKPRQSTAPTPEMQYDSLIELATPVSSVSAFCQAVLSKIIPNDFWGKGLVQEHNKEIFLKNQLLRHRVQRPQVPSLLFPPRRLALRCRTGHGLYQGQDVRGSPAGRCPPHPAVAAPWLGPDQTPPQKGHGPAYHEPTAADDDKGE</sequence>
<dbReference type="InterPro" id="IPR003545">
    <property type="entry name" value="Telomerase_RT"/>
</dbReference>
<keyword evidence="4" id="KW-1185">Reference proteome</keyword>
<dbReference type="PANTHER" id="PTHR12066:SF0">
    <property type="entry name" value="TELOMERASE REVERSE TRANSCRIPTASE"/>
    <property type="match status" value="1"/>
</dbReference>
<evidence type="ECO:0000313" key="3">
    <source>
        <dbReference type="EMBL" id="KAK0731718.1"/>
    </source>
</evidence>
<feature type="region of interest" description="Disordered" evidence="2">
    <location>
        <begin position="327"/>
        <end position="348"/>
    </location>
</feature>
<keyword evidence="1" id="KW-0158">Chromosome</keyword>
<keyword evidence="1" id="KW-0460">Magnesium</keyword>
<dbReference type="GO" id="GO:0046872">
    <property type="term" value="F:metal ion binding"/>
    <property type="evidence" value="ECO:0007669"/>
    <property type="project" value="UniProtKB-KW"/>
</dbReference>
<feature type="region of interest" description="Disordered" evidence="2">
    <location>
        <begin position="566"/>
        <end position="613"/>
    </location>
</feature>
<dbReference type="Gene3D" id="1.10.132.70">
    <property type="match status" value="1"/>
</dbReference>
<dbReference type="GO" id="GO:0007004">
    <property type="term" value="P:telomere maintenance via telomerase"/>
    <property type="evidence" value="ECO:0007669"/>
    <property type="project" value="TreeGrafter"/>
</dbReference>
<dbReference type="GO" id="GO:0070034">
    <property type="term" value="F:telomerase RNA binding"/>
    <property type="evidence" value="ECO:0007669"/>
    <property type="project" value="TreeGrafter"/>
</dbReference>
<proteinExistence type="inferred from homology"/>
<keyword evidence="1" id="KW-0539">Nucleus</keyword>
<evidence type="ECO:0000256" key="2">
    <source>
        <dbReference type="SAM" id="MobiDB-lite"/>
    </source>
</evidence>
<dbReference type="GO" id="GO:0003720">
    <property type="term" value="F:telomerase activity"/>
    <property type="evidence" value="ECO:0007669"/>
    <property type="project" value="InterPro"/>
</dbReference>
<dbReference type="GO" id="GO:0042162">
    <property type="term" value="F:telomeric DNA binding"/>
    <property type="evidence" value="ECO:0007669"/>
    <property type="project" value="TreeGrafter"/>
</dbReference>
<organism evidence="3 4">
    <name type="scientific">Lasiosphaeris hirsuta</name>
    <dbReference type="NCBI Taxonomy" id="260670"/>
    <lineage>
        <taxon>Eukaryota</taxon>
        <taxon>Fungi</taxon>
        <taxon>Dikarya</taxon>
        <taxon>Ascomycota</taxon>
        <taxon>Pezizomycotina</taxon>
        <taxon>Sordariomycetes</taxon>
        <taxon>Sordariomycetidae</taxon>
        <taxon>Sordariales</taxon>
        <taxon>Lasiosphaeriaceae</taxon>
        <taxon>Lasiosphaeris</taxon>
    </lineage>
</organism>
<comment type="caution">
    <text evidence="3">The sequence shown here is derived from an EMBL/GenBank/DDBJ whole genome shotgun (WGS) entry which is preliminary data.</text>
</comment>
<keyword evidence="1" id="KW-0808">Transferase</keyword>
<keyword evidence="1" id="KW-0479">Metal-binding</keyword>
<feature type="region of interest" description="Disordered" evidence="2">
    <location>
        <begin position="1"/>
        <end position="31"/>
    </location>
</feature>
<dbReference type="EC" id="2.7.7.49" evidence="1"/>
<dbReference type="EMBL" id="JAUKUA010000001">
    <property type="protein sequence ID" value="KAK0731718.1"/>
    <property type="molecule type" value="Genomic_DNA"/>
</dbReference>
<dbReference type="AlphaFoldDB" id="A0AA40EDW0"/>
<dbReference type="PANTHER" id="PTHR12066">
    <property type="entry name" value="TELOMERASE REVERSE TRANSCRIPTASE"/>
    <property type="match status" value="1"/>
</dbReference>
<keyword evidence="1" id="KW-0548">Nucleotidyltransferase</keyword>
<comment type="similarity">
    <text evidence="1">Belongs to the reverse transcriptase family. Telomerase subfamily.</text>
</comment>